<dbReference type="Proteomes" id="UP001439875">
    <property type="component" value="Unassembled WGS sequence"/>
</dbReference>
<protein>
    <submittedName>
        <fullName evidence="1">MFS transporter</fullName>
    </submittedName>
</protein>
<name>A0ACC6SEB5_9BACI</name>
<accession>A0ACC6SEB5</accession>
<gene>
    <name evidence="1" type="ORF">WMO40_17035</name>
</gene>
<evidence type="ECO:0000313" key="1">
    <source>
        <dbReference type="EMBL" id="MEQ2528392.1"/>
    </source>
</evidence>
<organism evidence="1 2">
    <name type="scientific">Robertmurraya yapensis</name>
    <name type="common">ex Hitch et al 2024</name>
    <dbReference type="NCBI Taxonomy" id="3133160"/>
    <lineage>
        <taxon>Bacteria</taxon>
        <taxon>Bacillati</taxon>
        <taxon>Bacillota</taxon>
        <taxon>Bacilli</taxon>
        <taxon>Bacillales</taxon>
        <taxon>Bacillaceae</taxon>
        <taxon>Robertmurraya</taxon>
    </lineage>
</organism>
<sequence length="417" mass="46321">MRKLHYSWIILFLTFFSIIVAGIVRSSSGVFVIPFEEEFHWDRSMTSFAFGLSLFIYGFSGPFMGAIVQSVGIKKMMLISMGTLMISLILTLFMSEPWHLVLVWGVLNGLGASLFLTVLSPLIANTWFVKSRGLAIGILTASTATGQLLLLPLLAYVIENSNWKNAIVIILILSMLMFLLIWSFMKDSPKKIGINPYGSEEEIALESPNKLKINPFKTAIDTLFYAFKHKEFWLLAGSFFICGLSTNGLIGTHFVALCVSFGIVAVTAASFLSIMGVFDLVGTTASGWLSDRIDNRWLLFWYYALRGLSLLLLPYALQQGSLTLLMIFTVFYGLDWIATVPPTINIARNVFGLEKSVIIYGWIFAAHQVGAAVAAYGGGVIFERYDTYTYAFVGAGIFCFLASLFVIIIRKEQAKTI</sequence>
<dbReference type="EMBL" id="JBBMEW010000017">
    <property type="protein sequence ID" value="MEQ2528392.1"/>
    <property type="molecule type" value="Genomic_DNA"/>
</dbReference>
<comment type="caution">
    <text evidence="1">The sequence shown here is derived from an EMBL/GenBank/DDBJ whole genome shotgun (WGS) entry which is preliminary data.</text>
</comment>
<keyword evidence="2" id="KW-1185">Reference proteome</keyword>
<evidence type="ECO:0000313" key="2">
    <source>
        <dbReference type="Proteomes" id="UP001439875"/>
    </source>
</evidence>
<reference evidence="1" key="1">
    <citation type="submission" date="2024-03" db="EMBL/GenBank/DDBJ databases">
        <title>Human intestinal bacterial collection.</title>
        <authorList>
            <person name="Pauvert C."/>
            <person name="Hitch T.C.A."/>
            <person name="Clavel T."/>
        </authorList>
    </citation>
    <scope>NUCLEOTIDE SEQUENCE</scope>
    <source>
        <strain evidence="1">CLA-AA-H227</strain>
    </source>
</reference>
<proteinExistence type="predicted"/>